<keyword evidence="3" id="KW-1185">Reference proteome</keyword>
<dbReference type="RefSeq" id="WP_128850166.1">
    <property type="nucleotide sequence ID" value="NZ_JBHUTW010000008.1"/>
</dbReference>
<accession>A0A5N5EFQ5</accession>
<gene>
    <name evidence="2" type="ORF">F5983_25925</name>
</gene>
<feature type="chain" id="PRO_5024791685" evidence="1">
    <location>
        <begin position="26"/>
        <end position="84"/>
    </location>
</feature>
<feature type="signal peptide" evidence="1">
    <location>
        <begin position="1"/>
        <end position="25"/>
    </location>
</feature>
<proteinExistence type="predicted"/>
<sequence length="84" mass="8924">MLRRIAVTLATVAAAGLMAATPAVADEWEGGKAGAGYWAVEGHRGTAEYTNLGGPYGITHATESREHIAAEHGYFYAQYLQGRN</sequence>
<reference evidence="2 3" key="1">
    <citation type="submission" date="2019-09" db="EMBL/GenBank/DDBJ databases">
        <authorList>
            <person name="Liu P."/>
        </authorList>
    </citation>
    <scope>NUCLEOTIDE SEQUENCE [LARGE SCALE GENOMIC DNA]</scope>
    <source>
        <strain evidence="2 3">TRM68085</strain>
    </source>
</reference>
<keyword evidence="1" id="KW-0732">Signal</keyword>
<dbReference type="Proteomes" id="UP000326907">
    <property type="component" value="Unassembled WGS sequence"/>
</dbReference>
<organism evidence="2 3">
    <name type="scientific">Streptomyces arboris</name>
    <dbReference type="NCBI Taxonomy" id="2600619"/>
    <lineage>
        <taxon>Bacteria</taxon>
        <taxon>Bacillati</taxon>
        <taxon>Actinomycetota</taxon>
        <taxon>Actinomycetes</taxon>
        <taxon>Kitasatosporales</taxon>
        <taxon>Streptomycetaceae</taxon>
        <taxon>Streptomyces</taxon>
    </lineage>
</organism>
<protein>
    <submittedName>
        <fullName evidence="2">Uncharacterized protein</fullName>
    </submittedName>
</protein>
<evidence type="ECO:0000313" key="2">
    <source>
        <dbReference type="EMBL" id="KAB2589639.1"/>
    </source>
</evidence>
<name>A0A5N5EFQ5_9ACTN</name>
<dbReference type="EMBL" id="VYUA01000028">
    <property type="protein sequence ID" value="KAB2589639.1"/>
    <property type="molecule type" value="Genomic_DNA"/>
</dbReference>
<evidence type="ECO:0000313" key="3">
    <source>
        <dbReference type="Proteomes" id="UP000326907"/>
    </source>
</evidence>
<evidence type="ECO:0000256" key="1">
    <source>
        <dbReference type="SAM" id="SignalP"/>
    </source>
</evidence>
<comment type="caution">
    <text evidence="2">The sequence shown here is derived from an EMBL/GenBank/DDBJ whole genome shotgun (WGS) entry which is preliminary data.</text>
</comment>
<dbReference type="AlphaFoldDB" id="A0A5N5EFQ5"/>